<proteinExistence type="predicted"/>
<dbReference type="AlphaFoldDB" id="A0A7Y6IKA6"/>
<comment type="caution">
    <text evidence="1">The sequence shown here is derived from an EMBL/GenBank/DDBJ whole genome shotgun (WGS) entry which is preliminary data.</text>
</comment>
<keyword evidence="2" id="KW-1185">Reference proteome</keyword>
<name>A0A7Y6IKA6_9ACTN</name>
<gene>
    <name evidence="1" type="ORF">HT134_06485</name>
</gene>
<dbReference type="Proteomes" id="UP000546126">
    <property type="component" value="Unassembled WGS sequence"/>
</dbReference>
<organism evidence="1 2">
    <name type="scientific">Nonomuraea rhodomycinica</name>
    <dbReference type="NCBI Taxonomy" id="1712872"/>
    <lineage>
        <taxon>Bacteria</taxon>
        <taxon>Bacillati</taxon>
        <taxon>Actinomycetota</taxon>
        <taxon>Actinomycetes</taxon>
        <taxon>Streptosporangiales</taxon>
        <taxon>Streptosporangiaceae</taxon>
        <taxon>Nonomuraea</taxon>
    </lineage>
</organism>
<sequence length="187" mass="19059">MGQNADPQIIVPVPTPFGDAIGISWCTVSDSDSRLVISGFSEDGKAAGSLTAGFSGGIELDMAAGSERVTLKGGISASSRYLYEIVGQEDGHSGRFIIHDDDSTGNPDFTQLTQAWAGLADSFITVGYALGNGAGGGDQRRASCRMLAAGVLLEGVNFTIDSGPGGWSRLGDAALAYLSDDCGSASA</sequence>
<reference evidence="1 2" key="1">
    <citation type="submission" date="2020-06" db="EMBL/GenBank/DDBJ databases">
        <authorList>
            <person name="Chanama M."/>
        </authorList>
    </citation>
    <scope>NUCLEOTIDE SEQUENCE [LARGE SCALE GENOMIC DNA]</scope>
    <source>
        <strain evidence="1 2">TBRC6557</strain>
    </source>
</reference>
<dbReference type="EMBL" id="JABWGO010000001">
    <property type="protein sequence ID" value="NUW39780.1"/>
    <property type="molecule type" value="Genomic_DNA"/>
</dbReference>
<dbReference type="RefSeq" id="WP_175599266.1">
    <property type="nucleotide sequence ID" value="NZ_JABWGO010000001.1"/>
</dbReference>
<accession>A0A7Y6IKA6</accession>
<protein>
    <submittedName>
        <fullName evidence="1">Uncharacterized protein</fullName>
    </submittedName>
</protein>
<evidence type="ECO:0000313" key="2">
    <source>
        <dbReference type="Proteomes" id="UP000546126"/>
    </source>
</evidence>
<evidence type="ECO:0000313" key="1">
    <source>
        <dbReference type="EMBL" id="NUW39780.1"/>
    </source>
</evidence>